<dbReference type="Pfam" id="PF10431">
    <property type="entry name" value="ClpB_D2-small"/>
    <property type="match status" value="1"/>
</dbReference>
<dbReference type="InterPro" id="IPR041546">
    <property type="entry name" value="ClpA/ClpB_AAA_lid"/>
</dbReference>
<evidence type="ECO:0000256" key="3">
    <source>
        <dbReference type="ARBA" id="ARBA00022741"/>
    </source>
</evidence>
<dbReference type="SMART" id="SM00382">
    <property type="entry name" value="AAA"/>
    <property type="match status" value="2"/>
</dbReference>
<evidence type="ECO:0000256" key="1">
    <source>
        <dbReference type="ARBA" id="ARBA00008675"/>
    </source>
</evidence>
<dbReference type="GO" id="GO:0006508">
    <property type="term" value="P:proteolysis"/>
    <property type="evidence" value="ECO:0007669"/>
    <property type="project" value="UniProtKB-KW"/>
</dbReference>
<evidence type="ECO:0000256" key="4">
    <source>
        <dbReference type="ARBA" id="ARBA00022840"/>
    </source>
</evidence>
<dbReference type="FunFam" id="3.40.50.300:FF:000010">
    <property type="entry name" value="Chaperone clpB 1, putative"/>
    <property type="match status" value="1"/>
</dbReference>
<sequence>MLSRNLEQSLHRALGYASERRHEYATLEHLLLSLSEDQDAVAVLRACNVDVERLKRDLTEFIDNSLADLVSPRAAEPKPTAGFQRVVQRAAIHVQSSGREEVTGANVVVALFSERESHAVYFLQAQDMTRLDAVNYISHGVAKAPGRAQARTVHGADDEAQAEKVVKKGEDALNAYCVNLNKKAEQGKIDPLIGRDHEIERTIQILCRRSKNNPLYVGDPGVGKTAIAEGLARRIVKGEVPDVLKNATIFSLDMGTLLAGTRYRGDFEERLKAVVTELENYDGAVLFIDEIHTVIGAGATSGGSMDASNLLKPALASGSLRCIGSTTYKEFRNHFEKDRALVRRFQKIDVNEPSIEDSIKILNGIKTYYESHHHVKYTTDAIKAAVELAAKYITDRKLPDKAIDVIDEVGAARMLLPESRRRKTVTVKDIEEIVAKIARIPPKSVSANDMEALRNLERDLKTLVFGQDRAIEALASAIKLARAGLREPEKPIGCYLFSGPTGVGKTEVARQLSKILGIELTRFDMSEYMERHSVSRLIGAPPGYVGFDQGGLLTDAIDQHPHCVLLLDEIEKAHPDLFNILLQVMDHGRLTDHNGKIVDFRNVILIMTTNAGASDLAKPAIGFEREVREGDDQEAIQRMFSPEFRNRLDATIPFANLSHEIVALVVDKFIMQLEAQLGDRDVSIELDDEARAWLAKKGYDRQYGARPLARVIQEHIKKPLAEELLFGKLARGGVVKVRVAEAKLAFDIVEGHGKEEKVPELVE</sequence>
<dbReference type="GO" id="GO:0005524">
    <property type="term" value="F:ATP binding"/>
    <property type="evidence" value="ECO:0007669"/>
    <property type="project" value="UniProtKB-KW"/>
</dbReference>
<dbReference type="NCBIfam" id="TIGR02639">
    <property type="entry name" value="ClpA"/>
    <property type="match status" value="1"/>
</dbReference>
<dbReference type="GO" id="GO:0016887">
    <property type="term" value="F:ATP hydrolysis activity"/>
    <property type="evidence" value="ECO:0007669"/>
    <property type="project" value="InterPro"/>
</dbReference>
<protein>
    <submittedName>
        <fullName evidence="9">ATP-dependent Clp protease ATP-binding subunit ClpA</fullName>
    </submittedName>
</protein>
<dbReference type="Gene3D" id="1.10.8.60">
    <property type="match status" value="2"/>
</dbReference>
<keyword evidence="2 6" id="KW-0677">Repeat</keyword>
<dbReference type="GO" id="GO:0008233">
    <property type="term" value="F:peptidase activity"/>
    <property type="evidence" value="ECO:0007669"/>
    <property type="project" value="UniProtKB-KW"/>
</dbReference>
<dbReference type="InterPro" id="IPR004176">
    <property type="entry name" value="Clp_R_N"/>
</dbReference>
<evidence type="ECO:0000313" key="9">
    <source>
        <dbReference type="EMBL" id="NFV81858.1"/>
    </source>
</evidence>
<proteinExistence type="inferred from homology"/>
<keyword evidence="3 7" id="KW-0547">Nucleotide-binding</keyword>
<dbReference type="SMART" id="SM01086">
    <property type="entry name" value="ClpB_D2-small"/>
    <property type="match status" value="1"/>
</dbReference>
<keyword evidence="9" id="KW-0645">Protease</keyword>
<evidence type="ECO:0000313" key="10">
    <source>
        <dbReference type="Proteomes" id="UP000480684"/>
    </source>
</evidence>
<keyword evidence="10" id="KW-1185">Reference proteome</keyword>
<dbReference type="InterPro" id="IPR036628">
    <property type="entry name" value="Clp_N_dom_sf"/>
</dbReference>
<dbReference type="PANTHER" id="PTHR11638:SF111">
    <property type="entry name" value="ATP-DEPENDENT CLP PROTEASE ATP-BINDING SUBUNIT CLPA"/>
    <property type="match status" value="1"/>
</dbReference>
<dbReference type="EMBL" id="JAAIYP010000044">
    <property type="protein sequence ID" value="NFV81858.1"/>
    <property type="molecule type" value="Genomic_DNA"/>
</dbReference>
<dbReference type="Proteomes" id="UP000480684">
    <property type="component" value="Unassembled WGS sequence"/>
</dbReference>
<dbReference type="Gene3D" id="1.10.1780.10">
    <property type="entry name" value="Clp, N-terminal domain"/>
    <property type="match status" value="1"/>
</dbReference>
<gene>
    <name evidence="9" type="primary">clpA</name>
    <name evidence="9" type="ORF">G4223_17235</name>
</gene>
<evidence type="ECO:0000259" key="8">
    <source>
        <dbReference type="PROSITE" id="PS51903"/>
    </source>
</evidence>
<evidence type="ECO:0000256" key="2">
    <source>
        <dbReference type="ARBA" id="ARBA00022737"/>
    </source>
</evidence>
<keyword evidence="5 7" id="KW-0143">Chaperone</keyword>
<dbReference type="PROSITE" id="PS00871">
    <property type="entry name" value="CLPAB_2"/>
    <property type="match status" value="1"/>
</dbReference>
<dbReference type="Gene3D" id="3.40.50.300">
    <property type="entry name" value="P-loop containing nucleotide triphosphate hydrolases"/>
    <property type="match status" value="2"/>
</dbReference>
<dbReference type="GO" id="GO:0034605">
    <property type="term" value="P:cellular response to heat"/>
    <property type="evidence" value="ECO:0007669"/>
    <property type="project" value="TreeGrafter"/>
</dbReference>
<dbReference type="CDD" id="cd00009">
    <property type="entry name" value="AAA"/>
    <property type="match status" value="1"/>
</dbReference>
<dbReference type="PROSITE" id="PS00870">
    <property type="entry name" value="CLPAB_1"/>
    <property type="match status" value="1"/>
</dbReference>
<dbReference type="InterPro" id="IPR003593">
    <property type="entry name" value="AAA+_ATPase"/>
</dbReference>
<name>A0A7C9QVV1_9PROT</name>
<comment type="similarity">
    <text evidence="1 7">Belongs to the ClpA/ClpB family.</text>
</comment>
<dbReference type="InterPro" id="IPR013461">
    <property type="entry name" value="ClpA"/>
</dbReference>
<evidence type="ECO:0000256" key="7">
    <source>
        <dbReference type="RuleBase" id="RU004432"/>
    </source>
</evidence>
<reference evidence="9 10" key="1">
    <citation type="submission" date="2020-02" db="EMBL/GenBank/DDBJ databases">
        <authorList>
            <person name="Dziuba M."/>
            <person name="Kuznetsov B."/>
            <person name="Mardanov A."/>
            <person name="Ravin N."/>
            <person name="Grouzdev D."/>
        </authorList>
    </citation>
    <scope>NUCLEOTIDE SEQUENCE [LARGE SCALE GENOMIC DNA]</scope>
    <source>
        <strain evidence="9 10">SpK</strain>
    </source>
</reference>
<dbReference type="GO" id="GO:0043335">
    <property type="term" value="P:protein unfolding"/>
    <property type="evidence" value="ECO:0007669"/>
    <property type="project" value="InterPro"/>
</dbReference>
<dbReference type="InterPro" id="IPR001270">
    <property type="entry name" value="ClpA/B"/>
</dbReference>
<dbReference type="SUPFAM" id="SSF52540">
    <property type="entry name" value="P-loop containing nucleoside triphosphate hydrolases"/>
    <property type="match status" value="2"/>
</dbReference>
<dbReference type="GO" id="GO:0005737">
    <property type="term" value="C:cytoplasm"/>
    <property type="evidence" value="ECO:0007669"/>
    <property type="project" value="TreeGrafter"/>
</dbReference>
<dbReference type="PROSITE" id="PS51903">
    <property type="entry name" value="CLP_R"/>
    <property type="match status" value="1"/>
</dbReference>
<keyword evidence="4 7" id="KW-0067">ATP-binding</keyword>
<comment type="caution">
    <text evidence="9">The sequence shown here is derived from an EMBL/GenBank/DDBJ whole genome shotgun (WGS) entry which is preliminary data.</text>
</comment>
<dbReference type="InterPro" id="IPR050130">
    <property type="entry name" value="ClpA_ClpB"/>
</dbReference>
<dbReference type="InterPro" id="IPR019489">
    <property type="entry name" value="Clp_ATPase_C"/>
</dbReference>
<dbReference type="SUPFAM" id="SSF81923">
    <property type="entry name" value="Double Clp-N motif"/>
    <property type="match status" value="1"/>
</dbReference>
<dbReference type="RefSeq" id="WP_163682299.1">
    <property type="nucleotide sequence ID" value="NZ_JAAIYP010000044.1"/>
</dbReference>
<accession>A0A7C9QVV1</accession>
<dbReference type="InterPro" id="IPR027417">
    <property type="entry name" value="P-loop_NTPase"/>
</dbReference>
<evidence type="ECO:0000256" key="5">
    <source>
        <dbReference type="ARBA" id="ARBA00023186"/>
    </source>
</evidence>
<dbReference type="PANTHER" id="PTHR11638">
    <property type="entry name" value="ATP-DEPENDENT CLP PROTEASE"/>
    <property type="match status" value="1"/>
</dbReference>
<dbReference type="CDD" id="cd19499">
    <property type="entry name" value="RecA-like_ClpB_Hsp104-like"/>
    <property type="match status" value="1"/>
</dbReference>
<dbReference type="AlphaFoldDB" id="A0A7C9QVV1"/>
<keyword evidence="9" id="KW-0378">Hydrolase</keyword>
<dbReference type="Pfam" id="PF07724">
    <property type="entry name" value="AAA_2"/>
    <property type="match status" value="1"/>
</dbReference>
<dbReference type="Pfam" id="PF00004">
    <property type="entry name" value="AAA"/>
    <property type="match status" value="1"/>
</dbReference>
<dbReference type="Pfam" id="PF02861">
    <property type="entry name" value="Clp_N"/>
    <property type="match status" value="1"/>
</dbReference>
<feature type="domain" description="Clp R" evidence="8">
    <location>
        <begin position="1"/>
        <end position="144"/>
    </location>
</feature>
<organism evidence="9 10">
    <name type="scientific">Magnetospirillum aberrantis SpK</name>
    <dbReference type="NCBI Taxonomy" id="908842"/>
    <lineage>
        <taxon>Bacteria</taxon>
        <taxon>Pseudomonadati</taxon>
        <taxon>Pseudomonadota</taxon>
        <taxon>Alphaproteobacteria</taxon>
        <taxon>Rhodospirillales</taxon>
        <taxon>Rhodospirillaceae</taxon>
        <taxon>Magnetospirillum</taxon>
    </lineage>
</organism>
<dbReference type="Pfam" id="PF17871">
    <property type="entry name" value="AAA_lid_9"/>
    <property type="match status" value="1"/>
</dbReference>
<evidence type="ECO:0000256" key="6">
    <source>
        <dbReference type="PROSITE-ProRule" id="PRU01251"/>
    </source>
</evidence>
<dbReference type="FunFam" id="3.40.50.300:FF:000025">
    <property type="entry name" value="ATP-dependent Clp protease subunit"/>
    <property type="match status" value="1"/>
</dbReference>
<dbReference type="InterPro" id="IPR003959">
    <property type="entry name" value="ATPase_AAA_core"/>
</dbReference>
<dbReference type="InterPro" id="IPR028299">
    <property type="entry name" value="ClpA/B_CS2"/>
</dbReference>
<dbReference type="PRINTS" id="PR00300">
    <property type="entry name" value="CLPPROTEASEA"/>
</dbReference>
<dbReference type="InterPro" id="IPR018368">
    <property type="entry name" value="ClpA/B_CS1"/>
</dbReference>